<dbReference type="AlphaFoldDB" id="A0A6N7Y599"/>
<sequence length="116" mass="13588">MDFKYMYGKQADQYSFIHIPKMLVTEKIFTGITIHAKVLYGLLLDRMGMAVKNKWVDERNRMYVVYPIQEIQKDMGVTRKKARECLTELENAGLIEKHFRGMGLPSIYYVKDFAVA</sequence>
<comment type="caution">
    <text evidence="2">The sequence shown here is derived from an EMBL/GenBank/DDBJ whole genome shotgun (WGS) entry which is preliminary data.</text>
</comment>
<dbReference type="InterPro" id="IPR036390">
    <property type="entry name" value="WH_DNA-bd_sf"/>
</dbReference>
<gene>
    <name evidence="2" type="ORF">FYJ25_12325</name>
</gene>
<feature type="domain" description="Replication initiator A N-terminal" evidence="1">
    <location>
        <begin position="15"/>
        <end position="89"/>
    </location>
</feature>
<reference evidence="2 3" key="1">
    <citation type="submission" date="2019-08" db="EMBL/GenBank/DDBJ databases">
        <title>In-depth cultivation of the pig gut microbiome towards novel bacterial diversity and tailored functional studies.</title>
        <authorList>
            <person name="Wylensek D."/>
            <person name="Hitch T.C.A."/>
            <person name="Clavel T."/>
        </authorList>
    </citation>
    <scope>NUCLEOTIDE SEQUENCE [LARGE SCALE GENOMIC DNA]</scope>
    <source>
        <strain evidence="2 3">BSM-383-APC-4H</strain>
    </source>
</reference>
<evidence type="ECO:0000313" key="2">
    <source>
        <dbReference type="EMBL" id="MSU83092.1"/>
    </source>
</evidence>
<evidence type="ECO:0000259" key="1">
    <source>
        <dbReference type="Pfam" id="PF06970"/>
    </source>
</evidence>
<dbReference type="InterPro" id="IPR010724">
    <property type="entry name" value="RepA_N"/>
</dbReference>
<name>A0A6N7Y599_9FIRM</name>
<organism evidence="2 3">
    <name type="scientific">Anaerobutyricum soehngenii</name>
    <dbReference type="NCBI Taxonomy" id="105843"/>
    <lineage>
        <taxon>Bacteria</taxon>
        <taxon>Bacillati</taxon>
        <taxon>Bacillota</taxon>
        <taxon>Clostridia</taxon>
        <taxon>Lachnospirales</taxon>
        <taxon>Lachnospiraceae</taxon>
        <taxon>Anaerobutyricum</taxon>
    </lineage>
</organism>
<dbReference type="RefSeq" id="WP_154432768.1">
    <property type="nucleotide sequence ID" value="NZ_VULP01000031.1"/>
</dbReference>
<dbReference type="SUPFAM" id="SSF46785">
    <property type="entry name" value="Winged helix' DNA-binding domain"/>
    <property type="match status" value="1"/>
</dbReference>
<proteinExistence type="predicted"/>
<dbReference type="Proteomes" id="UP000433359">
    <property type="component" value="Unassembled WGS sequence"/>
</dbReference>
<dbReference type="EMBL" id="VULP01000031">
    <property type="protein sequence ID" value="MSU83092.1"/>
    <property type="molecule type" value="Genomic_DNA"/>
</dbReference>
<dbReference type="Pfam" id="PF06970">
    <property type="entry name" value="RepA_N"/>
    <property type="match status" value="1"/>
</dbReference>
<protein>
    <recommendedName>
        <fullName evidence="1">Replication initiator A N-terminal domain-containing protein</fullName>
    </recommendedName>
</protein>
<accession>A0A6N7Y599</accession>
<evidence type="ECO:0000313" key="3">
    <source>
        <dbReference type="Proteomes" id="UP000433359"/>
    </source>
</evidence>